<protein>
    <submittedName>
        <fullName evidence="2">Uncharacterized protein</fullName>
    </submittedName>
</protein>
<dbReference type="HOGENOM" id="CLU_1081565_0_0_9"/>
<feature type="region of interest" description="Disordered" evidence="1">
    <location>
        <begin position="92"/>
        <end position="137"/>
    </location>
</feature>
<evidence type="ECO:0000313" key="2">
    <source>
        <dbReference type="EMBL" id="EKP95187.1"/>
    </source>
</evidence>
<dbReference type="AlphaFoldDB" id="K6PQG6"/>
<dbReference type="Proteomes" id="UP000005710">
    <property type="component" value="Unassembled WGS sequence"/>
</dbReference>
<dbReference type="EMBL" id="AENY02000002">
    <property type="protein sequence ID" value="EKP95187.1"/>
    <property type="molecule type" value="Genomic_DNA"/>
</dbReference>
<dbReference type="RefSeq" id="WP_006903197.1">
    <property type="nucleotide sequence ID" value="NZ_JH976535.1"/>
</dbReference>
<gene>
    <name evidence="2" type="ORF">ThesuDRAFT_00926</name>
</gene>
<dbReference type="OrthoDB" id="2081068at2"/>
<dbReference type="eggNOG" id="ENOG503395B">
    <property type="taxonomic scope" value="Bacteria"/>
</dbReference>
<accession>K6PQG6</accession>
<reference evidence="2" key="1">
    <citation type="submission" date="2010-10" db="EMBL/GenBank/DDBJ databases">
        <authorList>
            <consortium name="US DOE Joint Genome Institute (JGI-PGF)"/>
            <person name="Lucas S."/>
            <person name="Copeland A."/>
            <person name="Lapidus A."/>
            <person name="Bruce D."/>
            <person name="Goodwin L."/>
            <person name="Pitluck S."/>
            <person name="Kyrpides N."/>
            <person name="Mavromatis K."/>
            <person name="Detter J.C."/>
            <person name="Han C."/>
            <person name="Land M."/>
            <person name="Hauser L."/>
            <person name="Markowitz V."/>
            <person name="Cheng J.-F."/>
            <person name="Hugenholtz P."/>
            <person name="Woyke T."/>
            <person name="Wu D."/>
            <person name="Pukall R."/>
            <person name="Wahrenburg C."/>
            <person name="Brambilla E."/>
            <person name="Klenk H.-P."/>
            <person name="Eisen J.A."/>
        </authorList>
    </citation>
    <scope>NUCLEOTIDE SEQUENCE [LARGE SCALE GENOMIC DNA]</scope>
    <source>
        <strain evidence="2">DSM 13965</strain>
    </source>
</reference>
<sequence length="279" mass="30849">MPDTPTATAGPRITVALLPTLHRLHLEPAFAHYDFTVIRRIILAFGPDAICGEVRPIDWQRTAGGTRPGYCGPVEYRQLILPLCRERGIPFHPVDDYPDEPDAGSGERAGPADPGDPKPEPRPVGGGGMPLASVAGPPVPAAWQTAAEATWQDVTQTFLQWIGRRELGLRAIFDQGVMDLIRAKHRLQLQLDATEEIRTWSVRNLRMAANILDACASVLRAGTHAGTRHLRRRVLVTVGLEHVPVLWDLLQAGGAVDLWPVDWPLHLVQDRLERPHRNQ</sequence>
<keyword evidence="3" id="KW-1185">Reference proteome</keyword>
<proteinExistence type="predicted"/>
<evidence type="ECO:0000256" key="1">
    <source>
        <dbReference type="SAM" id="MobiDB-lite"/>
    </source>
</evidence>
<name>K6PQG6_9FIRM</name>
<comment type="caution">
    <text evidence="2">The sequence shown here is derived from an EMBL/GenBank/DDBJ whole genome shotgun (WGS) entry which is preliminary data.</text>
</comment>
<organism evidence="2 3">
    <name type="scientific">Thermaerobacter subterraneus DSM 13965</name>
    <dbReference type="NCBI Taxonomy" id="867903"/>
    <lineage>
        <taxon>Bacteria</taxon>
        <taxon>Bacillati</taxon>
        <taxon>Bacillota</taxon>
        <taxon>Clostridia</taxon>
        <taxon>Eubacteriales</taxon>
        <taxon>Clostridiales Family XVII. Incertae Sedis</taxon>
        <taxon>Thermaerobacter</taxon>
    </lineage>
</organism>
<evidence type="ECO:0000313" key="3">
    <source>
        <dbReference type="Proteomes" id="UP000005710"/>
    </source>
</evidence>
<reference evidence="2" key="2">
    <citation type="submission" date="2012-10" db="EMBL/GenBank/DDBJ databases">
        <title>Improved high-quality draft of Thermaerobacter subterraneus C21, DSM 13965.</title>
        <authorList>
            <consortium name="DOE Joint Genome Institute"/>
            <person name="Eisen J."/>
            <person name="Huntemann M."/>
            <person name="Wei C.-L."/>
            <person name="Han J."/>
            <person name="Detter J.C."/>
            <person name="Han C."/>
            <person name="Tapia R."/>
            <person name="Chen A."/>
            <person name="Kyrpides N."/>
            <person name="Mavromatis K."/>
            <person name="Markowitz V."/>
            <person name="Szeto E."/>
            <person name="Ivanova N."/>
            <person name="Mikhailova N."/>
            <person name="Ovchinnikova G."/>
            <person name="Pagani I."/>
            <person name="Pati A."/>
            <person name="Goodwin L."/>
            <person name="Nordberg H.P."/>
            <person name="Cantor M.N."/>
            <person name="Hua S.X."/>
            <person name="Woyke T."/>
            <person name="Eisen J."/>
            <person name="Klenk H.-P."/>
        </authorList>
    </citation>
    <scope>NUCLEOTIDE SEQUENCE [LARGE SCALE GENOMIC DNA]</scope>
    <source>
        <strain evidence="2">DSM 13965</strain>
    </source>
</reference>